<evidence type="ECO:0000256" key="4">
    <source>
        <dbReference type="SAM" id="MobiDB-lite"/>
    </source>
</evidence>
<reference evidence="6 7" key="1">
    <citation type="submission" date="2016-10" db="EMBL/GenBank/DDBJ databases">
        <authorList>
            <person name="de Groot N.N."/>
        </authorList>
    </citation>
    <scope>NUCLEOTIDE SEQUENCE [LARGE SCALE GENOMIC DNA]</scope>
    <source>
        <strain evidence="6 7">CGMCC 4.3491</strain>
    </source>
</reference>
<sequence>MSVVDLPLETVAEELLRLDPDGSRWGSVIRHTFDMIYNGQETGRYKWDELMKTEKTHFGSLFEINAQREFSFEGGAKLDFFIEGYEVDAKWSQSMGGWMLPPEVFDQIALVGTADDAASRWSVGLVRVSEMNRREKTNRDQKSQLSPAGRAAIKWLWRDAQLPPNVLLQLPEDVVAHILDSTKGTQRLHRLFRAAEGRIVHRTTVATVARQLDAQKRVRGNGGSRSVLASEGIVILSGKYHAHIAKALGVPVPSAMEYISVRVVPSNDGSGAVIAGERWRRARADDEVVRDAPQLPERGTVEELEGP</sequence>
<dbReference type="Gene3D" id="1.10.10.10">
    <property type="entry name" value="Winged helix-like DNA-binding domain superfamily/Winged helix DNA-binding domain"/>
    <property type="match status" value="1"/>
</dbReference>
<evidence type="ECO:0000313" key="6">
    <source>
        <dbReference type="EMBL" id="SDZ16134.1"/>
    </source>
</evidence>
<evidence type="ECO:0000256" key="3">
    <source>
        <dbReference type="ARBA" id="ARBA00022801"/>
    </source>
</evidence>
<keyword evidence="1" id="KW-0540">Nuclease</keyword>
<feature type="domain" description="Type II restriction enzyme NaeI" evidence="5">
    <location>
        <begin position="10"/>
        <end position="289"/>
    </location>
</feature>
<keyword evidence="2 6" id="KW-0255">Endonuclease</keyword>
<dbReference type="Gene3D" id="3.40.600.10">
    <property type="entry name" value="DNA mismatch repair MutH/Restriction endonuclease, type II"/>
    <property type="match status" value="1"/>
</dbReference>
<gene>
    <name evidence="6" type="ORF">SAMN05216554_2707</name>
</gene>
<dbReference type="Pfam" id="PF09126">
    <property type="entry name" value="NaeI"/>
    <property type="match status" value="1"/>
</dbReference>
<dbReference type="OrthoDB" id="9179812at2"/>
<dbReference type="InterPro" id="IPR037057">
    <property type="entry name" value="DNA_rep_MutH/T2_RE_sf"/>
</dbReference>
<name>A0A1H3QRJ5_9MICO</name>
<dbReference type="EMBL" id="FNPZ01000002">
    <property type="protein sequence ID" value="SDZ16134.1"/>
    <property type="molecule type" value="Genomic_DNA"/>
</dbReference>
<evidence type="ECO:0000313" key="7">
    <source>
        <dbReference type="Proteomes" id="UP000198891"/>
    </source>
</evidence>
<dbReference type="CDD" id="cd22338">
    <property type="entry name" value="NaeI-like"/>
    <property type="match status" value="1"/>
</dbReference>
<keyword evidence="7" id="KW-1185">Reference proteome</keyword>
<dbReference type="InterPro" id="IPR011335">
    <property type="entry name" value="Restrct_endonuc-II-like"/>
</dbReference>
<dbReference type="InterPro" id="IPR036388">
    <property type="entry name" value="WH-like_DNA-bd_sf"/>
</dbReference>
<evidence type="ECO:0000256" key="1">
    <source>
        <dbReference type="ARBA" id="ARBA00022722"/>
    </source>
</evidence>
<organism evidence="6 7">
    <name type="scientific">Herbiconiux ginsengi</name>
    <dbReference type="NCBI Taxonomy" id="381665"/>
    <lineage>
        <taxon>Bacteria</taxon>
        <taxon>Bacillati</taxon>
        <taxon>Actinomycetota</taxon>
        <taxon>Actinomycetes</taxon>
        <taxon>Micrococcales</taxon>
        <taxon>Microbacteriaceae</taxon>
        <taxon>Herbiconiux</taxon>
    </lineage>
</organism>
<keyword evidence="3" id="KW-0378">Hydrolase</keyword>
<feature type="region of interest" description="Disordered" evidence="4">
    <location>
        <begin position="285"/>
        <end position="307"/>
    </location>
</feature>
<dbReference type="AlphaFoldDB" id="A0A1H3QRJ5"/>
<evidence type="ECO:0000256" key="2">
    <source>
        <dbReference type="ARBA" id="ARBA00022759"/>
    </source>
</evidence>
<dbReference type="GO" id="GO:0003677">
    <property type="term" value="F:DNA binding"/>
    <property type="evidence" value="ECO:0007669"/>
    <property type="project" value="InterPro"/>
</dbReference>
<protein>
    <submittedName>
        <fullName evidence="6">Restriction endonuclease NaeI</fullName>
    </submittedName>
</protein>
<dbReference type="GO" id="GO:0009307">
    <property type="term" value="P:DNA restriction-modification system"/>
    <property type="evidence" value="ECO:0007669"/>
    <property type="project" value="InterPro"/>
</dbReference>
<dbReference type="Proteomes" id="UP000198891">
    <property type="component" value="Unassembled WGS sequence"/>
</dbReference>
<dbReference type="GO" id="GO:0009036">
    <property type="term" value="F:type II site-specific deoxyribonuclease activity"/>
    <property type="evidence" value="ECO:0007669"/>
    <property type="project" value="InterPro"/>
</dbReference>
<accession>A0A1H3QRJ5</accession>
<evidence type="ECO:0000259" key="5">
    <source>
        <dbReference type="Pfam" id="PF09126"/>
    </source>
</evidence>
<proteinExistence type="predicted"/>
<dbReference type="SUPFAM" id="SSF52980">
    <property type="entry name" value="Restriction endonuclease-like"/>
    <property type="match status" value="1"/>
</dbReference>
<dbReference type="InterPro" id="IPR015210">
    <property type="entry name" value="NaeI"/>
</dbReference>